<keyword evidence="4 6" id="KW-1133">Transmembrane helix</keyword>
<feature type="transmembrane region" description="Helical" evidence="6">
    <location>
        <begin position="151"/>
        <end position="169"/>
    </location>
</feature>
<dbReference type="AlphaFoldDB" id="A0A1U7J4P6"/>
<dbReference type="InterPro" id="IPR010432">
    <property type="entry name" value="RDD"/>
</dbReference>
<feature type="transmembrane region" description="Helical" evidence="6">
    <location>
        <begin position="92"/>
        <end position="116"/>
    </location>
</feature>
<evidence type="ECO:0000256" key="5">
    <source>
        <dbReference type="ARBA" id="ARBA00023136"/>
    </source>
</evidence>
<dbReference type="GO" id="GO:0005886">
    <property type="term" value="C:plasma membrane"/>
    <property type="evidence" value="ECO:0007669"/>
    <property type="project" value="UniProtKB-SubCell"/>
</dbReference>
<proteinExistence type="predicted"/>
<evidence type="ECO:0000256" key="4">
    <source>
        <dbReference type="ARBA" id="ARBA00022989"/>
    </source>
</evidence>
<dbReference type="Pfam" id="PF06271">
    <property type="entry name" value="RDD"/>
    <property type="match status" value="1"/>
</dbReference>
<keyword evidence="3 6" id="KW-0812">Transmembrane</keyword>
<evidence type="ECO:0000313" key="8">
    <source>
        <dbReference type="EMBL" id="OKH47448.1"/>
    </source>
</evidence>
<comment type="caution">
    <text evidence="8">The sequence shown here is derived from an EMBL/GenBank/DDBJ whole genome shotgun (WGS) entry which is preliminary data.</text>
</comment>
<feature type="domain" description="RDD" evidence="7">
    <location>
        <begin position="47"/>
        <end position="181"/>
    </location>
</feature>
<dbReference type="PANTHER" id="PTHR36115:SF4">
    <property type="entry name" value="MEMBRANE PROTEIN"/>
    <property type="match status" value="1"/>
</dbReference>
<evidence type="ECO:0000313" key="9">
    <source>
        <dbReference type="Proteomes" id="UP000185557"/>
    </source>
</evidence>
<dbReference type="Proteomes" id="UP000185557">
    <property type="component" value="Unassembled WGS sequence"/>
</dbReference>
<evidence type="ECO:0000256" key="3">
    <source>
        <dbReference type="ARBA" id="ARBA00022692"/>
    </source>
</evidence>
<keyword evidence="9" id="KW-1185">Reference proteome</keyword>
<name>A0A1U7J4P6_9CYAN</name>
<dbReference type="InterPro" id="IPR051791">
    <property type="entry name" value="Pra-immunoreactive"/>
</dbReference>
<comment type="subcellular location">
    <subcellularLocation>
        <location evidence="1">Cell membrane</location>
        <topology evidence="1">Multi-pass membrane protein</topology>
    </subcellularLocation>
</comment>
<feature type="transmembrane region" description="Helical" evidence="6">
    <location>
        <begin position="53"/>
        <end position="80"/>
    </location>
</feature>
<evidence type="ECO:0000259" key="7">
    <source>
        <dbReference type="Pfam" id="PF06271"/>
    </source>
</evidence>
<evidence type="ECO:0000256" key="1">
    <source>
        <dbReference type="ARBA" id="ARBA00004651"/>
    </source>
</evidence>
<evidence type="ECO:0000256" key="2">
    <source>
        <dbReference type="ARBA" id="ARBA00022475"/>
    </source>
</evidence>
<keyword evidence="5 6" id="KW-0472">Membrane</keyword>
<evidence type="ECO:0000256" key="6">
    <source>
        <dbReference type="SAM" id="Phobius"/>
    </source>
</evidence>
<sequence>MTTEISNKSKGVDPHVSNSFQPSAKAAQSILLRQLWKTFEDIKMNKATFLQRAAAWLIDQAILSIIYSLAAVAIGVIIGAYADSDIPVPNLIVAPSVIGFSIAPAFGHFLYFGYLWSQRERSIGMGVMNIGVVKTDGHSLSFVMAGLRGSLGYFLSGLIFGLGYLWFFVDKEQETWHDKIFNTVVLKQ</sequence>
<dbReference type="EMBL" id="MRCG01000009">
    <property type="protein sequence ID" value="OKH47448.1"/>
    <property type="molecule type" value="Genomic_DNA"/>
</dbReference>
<protein>
    <recommendedName>
        <fullName evidence="7">RDD domain-containing protein</fullName>
    </recommendedName>
</protein>
<dbReference type="PANTHER" id="PTHR36115">
    <property type="entry name" value="PROLINE-RICH ANTIGEN HOMOLOG-RELATED"/>
    <property type="match status" value="1"/>
</dbReference>
<reference evidence="8 9" key="1">
    <citation type="submission" date="2016-11" db="EMBL/GenBank/DDBJ databases">
        <title>Draft Genome Sequences of Nine Cyanobacterial Strains from Diverse Habitats.</title>
        <authorList>
            <person name="Zhu T."/>
            <person name="Hou S."/>
            <person name="Lu X."/>
            <person name="Hess W.R."/>
        </authorList>
    </citation>
    <scope>NUCLEOTIDE SEQUENCE [LARGE SCALE GENOMIC DNA]</scope>
    <source>
        <strain evidence="8 9">NIES-30</strain>
    </source>
</reference>
<gene>
    <name evidence="8" type="ORF">NIES30_13340</name>
</gene>
<organism evidence="8 9">
    <name type="scientific">Phormidium tenue NIES-30</name>
    <dbReference type="NCBI Taxonomy" id="549789"/>
    <lineage>
        <taxon>Bacteria</taxon>
        <taxon>Bacillati</taxon>
        <taxon>Cyanobacteriota</taxon>
        <taxon>Cyanophyceae</taxon>
        <taxon>Oscillatoriophycideae</taxon>
        <taxon>Oscillatoriales</taxon>
        <taxon>Oscillatoriaceae</taxon>
        <taxon>Phormidium</taxon>
    </lineage>
</organism>
<accession>A0A1U7J4P6</accession>
<keyword evidence="2" id="KW-1003">Cell membrane</keyword>